<dbReference type="VEuPathDB" id="VectorBase:LOC119161190"/>
<sequence length="1273" mass="140257">MRFSPTETAMIAVTLVRPVTTTELFQRTEQKAPASPLEPKRVYPPGTDILSRSMSEIQDDCCDEEVVGEEAPVMEATEIAPPEEAKSEGEEQPQDMVQQELPREILVTALPDTYTSDPRLSQVITSTALIRPQYPLEVHMAGSNSALEMPVGARGLTTASMMTCVPQGMQEVEGEARLSSKSQADAIAQGRAAPEEQSSDSDVLYLGVSRNSLSPGSEHSGGDHRTSVMTEADKVSERSRSADNNVTQTAIAQKHRAGAPEPINLSDAARRAEMYGTARDHYSFFQPHSFTMSDHQRWLDERRYHEMMNARGPVGQQGHLAPSQISPELSQRRHSGGSLMMPNRMEMPPQYRPPVSERSPMLRQVPPPHQGLSPHQALSQHQSTSSHQPHLQHQSSHQAQLTQQAVHSQQPPPSHQANYSHQGQPSHPPLPPHQGQLLHQMPVSHQIPISRPPQQMHPAGSYYPLPRAHQTQPGVQNFQPLPALTRDTPLRNGRPELYQAQQRYKTMEQAYGMTPHAQQLGPYAVPQLPKQNSDPSDKNMSPATRSLHLKDGKAEPSYKEIGASRSEGMGPGAPPTAPGNAKPPATSPHTQRPESAGHSSQTSSLKTEMEMLKDELKYLDALAAQKEAEYETVVQTRTEKLKTLTQLEARYKRSLEQPQPYSKEDVRYPGTAADVRQGQRPASSQSEKASLVDDPKAVPKQRPSSVGGSGQQKTSPPALSSPLAKTSPGHPAVPGLIPYPLSHPPQQARPPLSLASHPNIPLNMPIMGAGMFNMRNMELQRDFSPMLGPQPLNSPLVPGYGRPYYSLDRNKHPSLHHMEAAKPAVKRKYSPGSAPSLPQSNGEMRSTSSQRSTMVPTGQRQRESEKVTAPLSQEHAQWLHAMKSREAQGAPPGYPTGVQSAFQTYGSFPNRRVLPEDLPLNPAMSNAAWSNYAEGLHGQYALQMAKHGLYPGHPTWSGSEKQQQQRVGEAEGAAMLGREPPAKRPSREEPVIHQMSKDRHMMRPGDKPAPPVPQNPQSKNNTCVMCGQLAQYMCSGCQNIWYCGPQCQLTVTKPRATAHSLAGTSQAPLTSTSSPQQVPQGSFPTHQSHVTIFQPLVPNRFSGGPHEDVDDWFDHYEHVSKKNQLSEQEKLSRAYFYSDDGARTWQYDRMASNVSINATAIRSESQSSLPDLIRDISREELQKLRTAVAETPIASVVEVVRDEIHQAFSTAGPDAQQRPMSYAGVLRRPPPAMPTPYCQVPIALGHRCKSRHCDNCPCYSHTTRHPQSRHGIC</sequence>
<feature type="compositionally biased region" description="Polar residues" evidence="1">
    <location>
        <begin position="836"/>
        <end position="859"/>
    </location>
</feature>
<dbReference type="Gene3D" id="6.10.140.2220">
    <property type="match status" value="1"/>
</dbReference>
<dbReference type="SUPFAM" id="SSF144232">
    <property type="entry name" value="HIT/MYND zinc finger-like"/>
    <property type="match status" value="1"/>
</dbReference>
<feature type="region of interest" description="Disordered" evidence="1">
    <location>
        <begin position="312"/>
        <end position="436"/>
    </location>
</feature>
<feature type="region of interest" description="Disordered" evidence="1">
    <location>
        <begin position="1062"/>
        <end position="1085"/>
    </location>
</feature>
<feature type="region of interest" description="Disordered" evidence="1">
    <location>
        <begin position="172"/>
        <end position="245"/>
    </location>
</feature>
<feature type="compositionally biased region" description="Polar residues" evidence="1">
    <location>
        <begin position="702"/>
        <end position="718"/>
    </location>
</feature>
<proteinExistence type="predicted"/>
<gene>
    <name evidence="2" type="ORF">HPB51_004676</name>
</gene>
<evidence type="ECO:0008006" key="4">
    <source>
        <dbReference type="Google" id="ProtNLM"/>
    </source>
</evidence>
<feature type="region of interest" description="Disordered" evidence="1">
    <location>
        <begin position="524"/>
        <end position="607"/>
    </location>
</feature>
<organism evidence="2 3">
    <name type="scientific">Rhipicephalus microplus</name>
    <name type="common">Cattle tick</name>
    <name type="synonym">Boophilus microplus</name>
    <dbReference type="NCBI Taxonomy" id="6941"/>
    <lineage>
        <taxon>Eukaryota</taxon>
        <taxon>Metazoa</taxon>
        <taxon>Ecdysozoa</taxon>
        <taxon>Arthropoda</taxon>
        <taxon>Chelicerata</taxon>
        <taxon>Arachnida</taxon>
        <taxon>Acari</taxon>
        <taxon>Parasitiformes</taxon>
        <taxon>Ixodida</taxon>
        <taxon>Ixodoidea</taxon>
        <taxon>Ixodidae</taxon>
        <taxon>Rhipicephalinae</taxon>
        <taxon>Rhipicephalus</taxon>
        <taxon>Boophilus</taxon>
    </lineage>
</organism>
<protein>
    <recommendedName>
        <fullName evidence="4">MYND-type domain-containing protein</fullName>
    </recommendedName>
</protein>
<feature type="compositionally biased region" description="Basic and acidic residues" evidence="1">
    <location>
        <begin position="980"/>
        <end position="1006"/>
    </location>
</feature>
<feature type="compositionally biased region" description="Basic and acidic residues" evidence="1">
    <location>
        <begin position="548"/>
        <end position="558"/>
    </location>
</feature>
<comment type="caution">
    <text evidence="2">The sequence shown here is derived from an EMBL/GenBank/DDBJ whole genome shotgun (WGS) entry which is preliminary data.</text>
</comment>
<reference evidence="2" key="1">
    <citation type="journal article" date="2020" name="Cell">
        <title>Large-Scale Comparative Analyses of Tick Genomes Elucidate Their Genetic Diversity and Vector Capacities.</title>
        <authorList>
            <consortium name="Tick Genome and Microbiome Consortium (TIGMIC)"/>
            <person name="Jia N."/>
            <person name="Wang J."/>
            <person name="Shi W."/>
            <person name="Du L."/>
            <person name="Sun Y."/>
            <person name="Zhan W."/>
            <person name="Jiang J.F."/>
            <person name="Wang Q."/>
            <person name="Zhang B."/>
            <person name="Ji P."/>
            <person name="Bell-Sakyi L."/>
            <person name="Cui X.M."/>
            <person name="Yuan T.T."/>
            <person name="Jiang B.G."/>
            <person name="Yang W.F."/>
            <person name="Lam T.T."/>
            <person name="Chang Q.C."/>
            <person name="Ding S.J."/>
            <person name="Wang X.J."/>
            <person name="Zhu J.G."/>
            <person name="Ruan X.D."/>
            <person name="Zhao L."/>
            <person name="Wei J.T."/>
            <person name="Ye R.Z."/>
            <person name="Que T.C."/>
            <person name="Du C.H."/>
            <person name="Zhou Y.H."/>
            <person name="Cheng J.X."/>
            <person name="Dai P.F."/>
            <person name="Guo W.B."/>
            <person name="Han X.H."/>
            <person name="Huang E.J."/>
            <person name="Li L.F."/>
            <person name="Wei W."/>
            <person name="Gao Y.C."/>
            <person name="Liu J.Z."/>
            <person name="Shao H.Z."/>
            <person name="Wang X."/>
            <person name="Wang C.C."/>
            <person name="Yang T.C."/>
            <person name="Huo Q.B."/>
            <person name="Li W."/>
            <person name="Chen H.Y."/>
            <person name="Chen S.E."/>
            <person name="Zhou L.G."/>
            <person name="Ni X.B."/>
            <person name="Tian J.H."/>
            <person name="Sheng Y."/>
            <person name="Liu T."/>
            <person name="Pan Y.S."/>
            <person name="Xia L.Y."/>
            <person name="Li J."/>
            <person name="Zhao F."/>
            <person name="Cao W.C."/>
        </authorList>
    </citation>
    <scope>NUCLEOTIDE SEQUENCE</scope>
    <source>
        <strain evidence="2">Rmic-2018</strain>
    </source>
</reference>
<evidence type="ECO:0000313" key="3">
    <source>
        <dbReference type="Proteomes" id="UP000821866"/>
    </source>
</evidence>
<dbReference type="AlphaFoldDB" id="A0A9J6EX43"/>
<keyword evidence="3" id="KW-1185">Reference proteome</keyword>
<feature type="compositionally biased region" description="Polar residues" evidence="1">
    <location>
        <begin position="529"/>
        <end position="544"/>
    </location>
</feature>
<accession>A0A9J6EX43</accession>
<feature type="compositionally biased region" description="Low complexity" evidence="1">
    <location>
        <begin position="375"/>
        <end position="405"/>
    </location>
</feature>
<feature type="region of interest" description="Disordered" evidence="1">
    <location>
        <begin position="821"/>
        <end position="869"/>
    </location>
</feature>
<evidence type="ECO:0000256" key="1">
    <source>
        <dbReference type="SAM" id="MobiDB-lite"/>
    </source>
</evidence>
<feature type="region of interest" description="Disordered" evidence="1">
    <location>
        <begin position="673"/>
        <end position="754"/>
    </location>
</feature>
<feature type="compositionally biased region" description="Polar residues" evidence="1">
    <location>
        <begin position="956"/>
        <end position="966"/>
    </location>
</feature>
<feature type="compositionally biased region" description="Basic and acidic residues" evidence="1">
    <location>
        <begin position="220"/>
        <end position="241"/>
    </location>
</feature>
<evidence type="ECO:0000313" key="2">
    <source>
        <dbReference type="EMBL" id="KAH8038998.1"/>
    </source>
</evidence>
<reference evidence="2" key="2">
    <citation type="submission" date="2021-09" db="EMBL/GenBank/DDBJ databases">
        <authorList>
            <person name="Jia N."/>
            <person name="Wang J."/>
            <person name="Shi W."/>
            <person name="Du L."/>
            <person name="Sun Y."/>
            <person name="Zhan W."/>
            <person name="Jiang J."/>
            <person name="Wang Q."/>
            <person name="Zhang B."/>
            <person name="Ji P."/>
            <person name="Sakyi L.B."/>
            <person name="Cui X."/>
            <person name="Yuan T."/>
            <person name="Jiang B."/>
            <person name="Yang W."/>
            <person name="Lam T.T.-Y."/>
            <person name="Chang Q."/>
            <person name="Ding S."/>
            <person name="Wang X."/>
            <person name="Zhu J."/>
            <person name="Ruan X."/>
            <person name="Zhao L."/>
            <person name="Wei J."/>
            <person name="Que T."/>
            <person name="Du C."/>
            <person name="Cheng J."/>
            <person name="Dai P."/>
            <person name="Han X."/>
            <person name="Huang E."/>
            <person name="Gao Y."/>
            <person name="Liu J."/>
            <person name="Shao H."/>
            <person name="Ye R."/>
            <person name="Li L."/>
            <person name="Wei W."/>
            <person name="Wang X."/>
            <person name="Wang C."/>
            <person name="Huo Q."/>
            <person name="Li W."/>
            <person name="Guo W."/>
            <person name="Chen H."/>
            <person name="Chen S."/>
            <person name="Zhou L."/>
            <person name="Zhou L."/>
            <person name="Ni X."/>
            <person name="Tian J."/>
            <person name="Zhou Y."/>
            <person name="Sheng Y."/>
            <person name="Liu T."/>
            <person name="Pan Y."/>
            <person name="Xia L."/>
            <person name="Li J."/>
            <person name="Zhao F."/>
            <person name="Cao W."/>
        </authorList>
    </citation>
    <scope>NUCLEOTIDE SEQUENCE</scope>
    <source>
        <strain evidence="2">Rmic-2018</strain>
        <tissue evidence="2">Larvae</tissue>
    </source>
</reference>
<feature type="region of interest" description="Disordered" evidence="1">
    <location>
        <begin position="952"/>
        <end position="1018"/>
    </location>
</feature>
<feature type="compositionally biased region" description="Polar residues" evidence="1">
    <location>
        <begin position="597"/>
        <end position="606"/>
    </location>
</feature>
<dbReference type="EMBL" id="JABSTU010000001">
    <property type="protein sequence ID" value="KAH8038998.1"/>
    <property type="molecule type" value="Genomic_DNA"/>
</dbReference>
<dbReference type="Proteomes" id="UP000821866">
    <property type="component" value="Chromosome 1"/>
</dbReference>
<name>A0A9J6EX43_RHIMP</name>